<accession>A0AAW2ZAZ2</accession>
<reference evidence="1 2" key="1">
    <citation type="submission" date="2024-03" db="EMBL/GenBank/DDBJ databases">
        <title>The Acrasis kona genome and developmental transcriptomes reveal deep origins of eukaryotic multicellular pathways.</title>
        <authorList>
            <person name="Sheikh S."/>
            <person name="Fu C.-J."/>
            <person name="Brown M.W."/>
            <person name="Baldauf S.L."/>
        </authorList>
    </citation>
    <scope>NUCLEOTIDE SEQUENCE [LARGE SCALE GENOMIC DNA]</scope>
    <source>
        <strain evidence="1 2">ATCC MYA-3509</strain>
    </source>
</reference>
<sequence length="559" mass="64405">MPHLTPSVQHKEQISPSVELIMNVRSKVQDIATLTNMSLTNLSLASAPTPTRTIADMRNKLNNSLLNASLNNSYMNTDHRTEHDMEFTNVNQQESMLEESMVEEEHITSQEFMAMAGVRFAENISYRRSMGNVLAYTSKPPVTPIDVMEVACIINSELTAIDDLIKESQTRFEDLKSELVEKEQALNENNPALYKRLSKLSREQEQSDVTHTLTQTGSDLSQLTLGIMNVRSMCRFMSKLTYYQQRLSCEKNVNFSILNHLNQISIQDQHVINKYSLSLDDRIHEIEKHIKTKKLKQEQLIKKQNLIKQEQERKRMEEASRNDTLKKSLYFELVHMAHLYRHFERFDSDLIIIHYHGTNQGSDKNIAKITIRVESDSTQVVSTLLERCIDTEYAHKLWNKDESDSLGYLKRTLLDSWFGESEHLLSNVRSIGDVKKVLHFCDVAICRSFELTKEIEQLTCLHNKNQGVTFLAKPIVDSKVIPVRFKFSDLVRRTAFSIVLNLSTRYPYDLKDCSFLHDFKNLNSQASLEDVTNIVNRYPSGRVKRLTSVCGDLCTLSVI</sequence>
<comment type="caution">
    <text evidence="1">The sequence shown here is derived from an EMBL/GenBank/DDBJ whole genome shotgun (WGS) entry which is preliminary data.</text>
</comment>
<keyword evidence="2" id="KW-1185">Reference proteome</keyword>
<dbReference type="Proteomes" id="UP001431209">
    <property type="component" value="Unassembled WGS sequence"/>
</dbReference>
<organism evidence="1 2">
    <name type="scientific">Acrasis kona</name>
    <dbReference type="NCBI Taxonomy" id="1008807"/>
    <lineage>
        <taxon>Eukaryota</taxon>
        <taxon>Discoba</taxon>
        <taxon>Heterolobosea</taxon>
        <taxon>Tetramitia</taxon>
        <taxon>Eutetramitia</taxon>
        <taxon>Acrasidae</taxon>
        <taxon>Acrasis</taxon>
    </lineage>
</organism>
<name>A0AAW2ZAZ2_9EUKA</name>
<dbReference type="EMBL" id="JAOPGA020001294">
    <property type="protein sequence ID" value="KAL0487001.1"/>
    <property type="molecule type" value="Genomic_DNA"/>
</dbReference>
<protein>
    <submittedName>
        <fullName evidence="1">Uncharacterized protein</fullName>
    </submittedName>
</protein>
<dbReference type="AlphaFoldDB" id="A0AAW2ZAZ2"/>
<gene>
    <name evidence="1" type="ORF">AKO1_001317</name>
</gene>
<proteinExistence type="predicted"/>
<evidence type="ECO:0000313" key="2">
    <source>
        <dbReference type="Proteomes" id="UP001431209"/>
    </source>
</evidence>
<evidence type="ECO:0000313" key="1">
    <source>
        <dbReference type="EMBL" id="KAL0487001.1"/>
    </source>
</evidence>